<feature type="non-terminal residue" evidence="2">
    <location>
        <position position="473"/>
    </location>
</feature>
<feature type="domain" description="Trimeric autotransporter adhesin YadA-like stalk" evidence="1">
    <location>
        <begin position="148"/>
        <end position="184"/>
    </location>
</feature>
<dbReference type="EMBL" id="AIMD01000065">
    <property type="protein sequence ID" value="EJF92160.1"/>
    <property type="molecule type" value="Genomic_DNA"/>
</dbReference>
<dbReference type="AlphaFoldDB" id="A0A9P2RW68"/>
<dbReference type="Gene3D" id="1.20.5.170">
    <property type="match status" value="3"/>
</dbReference>
<evidence type="ECO:0000313" key="3">
    <source>
        <dbReference type="Proteomes" id="UP000002648"/>
    </source>
</evidence>
<dbReference type="InterPro" id="IPR008635">
    <property type="entry name" value="Coiled_stalk_dom"/>
</dbReference>
<reference evidence="2 3" key="1">
    <citation type="submission" date="2012-03" db="EMBL/GenBank/DDBJ databases">
        <title>The Genome Sequence of Bartonella taylorii 8TBB.</title>
        <authorList>
            <consortium name="The Broad Institute Genome Sequencing Platform"/>
            <consortium name="The Broad Institute Genome Sequencing Center for Infectious Disease"/>
            <person name="Feldgarden M."/>
            <person name="Kirby J."/>
            <person name="Kosoy M."/>
            <person name="Birtles R."/>
            <person name="Probert W.S."/>
            <person name="Chiaraviglio L."/>
            <person name="Young S.K."/>
            <person name="Zeng Q."/>
            <person name="Gargeya S."/>
            <person name="Fitzgerald M."/>
            <person name="Haas B."/>
            <person name="Abouelleil A."/>
            <person name="Alvarado L."/>
            <person name="Arachchi H.M."/>
            <person name="Berlin A."/>
            <person name="Chapman S.B."/>
            <person name="Gearin G."/>
            <person name="Goldberg J."/>
            <person name="Griggs A."/>
            <person name="Gujja S."/>
            <person name="Hansen M."/>
            <person name="Heiman D."/>
            <person name="Howarth C."/>
            <person name="Larimer J."/>
            <person name="Lui A."/>
            <person name="MacDonald P.J.P."/>
            <person name="McCowen C."/>
            <person name="Montmayeur A."/>
            <person name="Murphy C."/>
            <person name="Neiman D."/>
            <person name="Pearson M."/>
            <person name="Priest M."/>
            <person name="Roberts A."/>
            <person name="Saif S."/>
            <person name="Shea T."/>
            <person name="Sisk P."/>
            <person name="Stolte C."/>
            <person name="Sykes S."/>
            <person name="Wortman J."/>
            <person name="Nusbaum C."/>
            <person name="Birren B."/>
        </authorList>
    </citation>
    <scope>NUCLEOTIDE SEQUENCE [LARGE SCALE GENOMIC DNA]</scope>
    <source>
        <strain evidence="2 3">8TBB</strain>
    </source>
</reference>
<keyword evidence="3" id="KW-1185">Reference proteome</keyword>
<dbReference type="Proteomes" id="UP000002648">
    <property type="component" value="Unassembled WGS sequence"/>
</dbReference>
<feature type="domain" description="Trimeric autotransporter adhesin YadA-like stalk" evidence="1">
    <location>
        <begin position="410"/>
        <end position="445"/>
    </location>
</feature>
<dbReference type="Gene3D" id="6.10.250.2030">
    <property type="match status" value="1"/>
</dbReference>
<gene>
    <name evidence="2" type="ORF">ME9_01622</name>
</gene>
<accession>A0A9P2RW68</accession>
<dbReference type="Pfam" id="PF05662">
    <property type="entry name" value="YadA_stalk"/>
    <property type="match status" value="3"/>
</dbReference>
<dbReference type="SUPFAM" id="SSF101967">
    <property type="entry name" value="Adhesin YadA, collagen-binding domain"/>
    <property type="match status" value="1"/>
</dbReference>
<name>A0A9P2RW68_BARTA</name>
<evidence type="ECO:0000259" key="1">
    <source>
        <dbReference type="Pfam" id="PF05662"/>
    </source>
</evidence>
<evidence type="ECO:0000313" key="2">
    <source>
        <dbReference type="EMBL" id="EJF92160.1"/>
    </source>
</evidence>
<proteinExistence type="predicted"/>
<comment type="caution">
    <text evidence="2">The sequence shown here is derived from an EMBL/GenBank/DDBJ whole genome shotgun (WGS) entry which is preliminary data.</text>
</comment>
<feature type="domain" description="Trimeric autotransporter adhesin YadA-like stalk" evidence="1">
    <location>
        <begin position="279"/>
        <end position="317"/>
    </location>
</feature>
<dbReference type="InterPro" id="IPR011049">
    <property type="entry name" value="Serralysin-like_metalloprot_C"/>
</dbReference>
<dbReference type="GO" id="GO:0019867">
    <property type="term" value="C:outer membrane"/>
    <property type="evidence" value="ECO:0007669"/>
    <property type="project" value="InterPro"/>
</dbReference>
<dbReference type="Gene3D" id="2.150.10.10">
    <property type="entry name" value="Serralysin-like metalloprotease, C-terminal"/>
    <property type="match status" value="1"/>
</dbReference>
<protein>
    <recommendedName>
        <fullName evidence="1">Trimeric autotransporter adhesin YadA-like stalk domain-containing protein</fullName>
    </recommendedName>
</protein>
<organism evidence="2 3">
    <name type="scientific">Bartonella taylorii 8TBB</name>
    <dbReference type="NCBI Taxonomy" id="1094560"/>
    <lineage>
        <taxon>Bacteria</taxon>
        <taxon>Pseudomonadati</taxon>
        <taxon>Pseudomonadota</taxon>
        <taxon>Alphaproteobacteria</taxon>
        <taxon>Hyphomicrobiales</taxon>
        <taxon>Bartonellaceae</taxon>
        <taxon>Bartonella</taxon>
    </lineage>
</organism>
<sequence length="473" mass="49818">MKKIYTKPKTPAVSNSKSFHSPYRSHFIKTLSLASVAVFLSNTSPVSACDTWNVVSTYFGAGANVLKKIPPQYYIKGMVFNDVGSAFDGVNYAFKNIDEEFRKVYQKVNLISTDPLVKQDAAGTITVAANKGGTVVDFANNSHAARVLTGVADAAITPTSNQAVNGSQLYRLGTGVVNSLGGGAGYDKDGNWQAPSFMINLIGGNGNKVEKKEFKSVADAFTGVGNSFVNLDKKVTKLFLDVLGDTFVTQDSAGVIKIGLNKLGNIIDVANVYRQARVITGVGDGAINLTSEQAVNGSQLFKLGLVTMKAFGGGADYKNGKLLSPTFVVKVFDKNGNGTEEKFENVADAFTGVSSSFTNLDQKIENIVINTAGQGLVKQDATSGLITIGGKTSGTKVSIANIDNVARTLSGVNAGSIAASSTDAINGSQLYAMSNVVAGYFGGGAEYKDGNWHAPTFTVKVFDKNGKVAEEKF</sequence>